<evidence type="ECO:0000313" key="1">
    <source>
        <dbReference type="EMBL" id="APZ91240.1"/>
    </source>
</evidence>
<protein>
    <submittedName>
        <fullName evidence="1">Uncharacterized protein</fullName>
    </submittedName>
</protein>
<keyword evidence="2" id="KW-1185">Reference proteome</keyword>
<dbReference type="KEGG" id="fmr:Fuma_00826"/>
<organism evidence="1 2">
    <name type="scientific">Fuerstiella marisgermanici</name>
    <dbReference type="NCBI Taxonomy" id="1891926"/>
    <lineage>
        <taxon>Bacteria</taxon>
        <taxon>Pseudomonadati</taxon>
        <taxon>Planctomycetota</taxon>
        <taxon>Planctomycetia</taxon>
        <taxon>Planctomycetales</taxon>
        <taxon>Planctomycetaceae</taxon>
        <taxon>Fuerstiella</taxon>
    </lineage>
</organism>
<gene>
    <name evidence="1" type="ORF">Fuma_00826</name>
</gene>
<proteinExistence type="predicted"/>
<dbReference type="AlphaFoldDB" id="A0A1P8WAY8"/>
<evidence type="ECO:0000313" key="2">
    <source>
        <dbReference type="Proteomes" id="UP000187735"/>
    </source>
</evidence>
<reference evidence="1 2" key="1">
    <citation type="journal article" date="2016" name="Front. Microbiol.">
        <title>Fuerstia marisgermanicae gen. nov., sp. nov., an Unusual Member of the Phylum Planctomycetes from the German Wadden Sea.</title>
        <authorList>
            <person name="Kohn T."/>
            <person name="Heuer A."/>
            <person name="Jogler M."/>
            <person name="Vollmers J."/>
            <person name="Boedeker C."/>
            <person name="Bunk B."/>
            <person name="Rast P."/>
            <person name="Borchert D."/>
            <person name="Glockner I."/>
            <person name="Freese H.M."/>
            <person name="Klenk H.P."/>
            <person name="Overmann J."/>
            <person name="Kaster A.K."/>
            <person name="Rohde M."/>
            <person name="Wiegand S."/>
            <person name="Jogler C."/>
        </authorList>
    </citation>
    <scope>NUCLEOTIDE SEQUENCE [LARGE SCALE GENOMIC DNA]</scope>
    <source>
        <strain evidence="1 2">NH11</strain>
    </source>
</reference>
<sequence length="85" mass="9317">MRVSEMRGTGPRDANRRKLPIGRQAVAITPMLRPRTSVGLMPLCDGGPSAQNFKEVAVRREGSASVARRIRTLVVGRCRFAGRGR</sequence>
<dbReference type="EMBL" id="CP017641">
    <property type="protein sequence ID" value="APZ91240.1"/>
    <property type="molecule type" value="Genomic_DNA"/>
</dbReference>
<accession>A0A1P8WAY8</accession>
<dbReference type="Proteomes" id="UP000187735">
    <property type="component" value="Chromosome"/>
</dbReference>
<name>A0A1P8WAY8_9PLAN</name>